<feature type="transmembrane region" description="Helical" evidence="2">
    <location>
        <begin position="232"/>
        <end position="249"/>
    </location>
</feature>
<evidence type="ECO:0000256" key="1">
    <source>
        <dbReference type="SAM" id="MobiDB-lite"/>
    </source>
</evidence>
<dbReference type="Proteomes" id="UP000184188">
    <property type="component" value="Unassembled WGS sequence"/>
</dbReference>
<evidence type="ECO:0008006" key="5">
    <source>
        <dbReference type="Google" id="ProtNLM"/>
    </source>
</evidence>
<gene>
    <name evidence="3" type="ORF">ASPZODRAFT_73307</name>
</gene>
<evidence type="ECO:0000313" key="4">
    <source>
        <dbReference type="Proteomes" id="UP000184188"/>
    </source>
</evidence>
<dbReference type="STRING" id="1073090.A0A1L9S9N6"/>
<keyword evidence="2" id="KW-0472">Membrane</keyword>
<name>A0A1L9S9N6_9EURO</name>
<feature type="transmembrane region" description="Helical" evidence="2">
    <location>
        <begin position="186"/>
        <end position="211"/>
    </location>
</feature>
<feature type="transmembrane region" description="Helical" evidence="2">
    <location>
        <begin position="99"/>
        <end position="116"/>
    </location>
</feature>
<feature type="transmembrane region" description="Helical" evidence="2">
    <location>
        <begin position="332"/>
        <end position="351"/>
    </location>
</feature>
<keyword evidence="2" id="KW-1133">Transmembrane helix</keyword>
<feature type="transmembrane region" description="Helical" evidence="2">
    <location>
        <begin position="372"/>
        <end position="389"/>
    </location>
</feature>
<evidence type="ECO:0000256" key="2">
    <source>
        <dbReference type="SAM" id="Phobius"/>
    </source>
</evidence>
<proteinExistence type="predicted"/>
<dbReference type="Pfam" id="PF06772">
    <property type="entry name" value="LtrA"/>
    <property type="match status" value="1"/>
</dbReference>
<feature type="transmembrane region" description="Helical" evidence="2">
    <location>
        <begin position="255"/>
        <end position="278"/>
    </location>
</feature>
<sequence length="466" mass="52458">MSEIANLAPEPRYLFRQPRALQWFEHGRLVKRCEGERQASRFELFLDLLYVAILANFADSLAEDISGVQLVKYLLILSPSWHVWSDLRELMNSFYNDDLLQRLLILFIMAVLLVYGNNAPLVNEDLGALRATVGAYMVARCTANTAHLVYSFASYHHRAQQRLWFGMASLCLLLYTPLYLEDISMRAKIAVAVVAIVAEESTWMFCYSPLAKRMLRARYTTAVDVPHEIDRFAAFYIIALGEFLYWSIVGSPAAIGFNAGLLRAVWTLVIAFCFNWMYVHNDGALSGSHPIRHSVTTSFVWVTLHLPLIASLLAGGHVAAKSAAEKIDFGDPQRWLLCGSLGVALFCLYIISILHHSHDKSGVLILGKNLRVIMRPIVAIVIICLPLAHQLDFTSILSLIMALVVVCLIWENVTSLRKDCHIWEKWVDTQYPDETETDPEAGQMHDDGVQVDVDATQSDGGDERKE</sequence>
<dbReference type="PANTHER" id="PTHR36840:SF1">
    <property type="entry name" value="BLL5714 PROTEIN"/>
    <property type="match status" value="1"/>
</dbReference>
<dbReference type="PANTHER" id="PTHR36840">
    <property type="entry name" value="BLL5714 PROTEIN"/>
    <property type="match status" value="1"/>
</dbReference>
<keyword evidence="4" id="KW-1185">Reference proteome</keyword>
<dbReference type="InterPro" id="IPR010640">
    <property type="entry name" value="Low_temperature_requirement_A"/>
</dbReference>
<feature type="transmembrane region" description="Helical" evidence="2">
    <location>
        <begin position="299"/>
        <end position="320"/>
    </location>
</feature>
<feature type="transmembrane region" description="Helical" evidence="2">
    <location>
        <begin position="395"/>
        <end position="413"/>
    </location>
</feature>
<reference evidence="4" key="1">
    <citation type="journal article" date="2017" name="Genome Biol.">
        <title>Comparative genomics reveals high biological diversity and specific adaptations in the industrially and medically important fungal genus Aspergillus.</title>
        <authorList>
            <person name="de Vries R.P."/>
            <person name="Riley R."/>
            <person name="Wiebenga A."/>
            <person name="Aguilar-Osorio G."/>
            <person name="Amillis S."/>
            <person name="Uchima C.A."/>
            <person name="Anderluh G."/>
            <person name="Asadollahi M."/>
            <person name="Askin M."/>
            <person name="Barry K."/>
            <person name="Battaglia E."/>
            <person name="Bayram O."/>
            <person name="Benocci T."/>
            <person name="Braus-Stromeyer S.A."/>
            <person name="Caldana C."/>
            <person name="Canovas D."/>
            <person name="Cerqueira G.C."/>
            <person name="Chen F."/>
            <person name="Chen W."/>
            <person name="Choi C."/>
            <person name="Clum A."/>
            <person name="Dos Santos R.A."/>
            <person name="Damasio A.R."/>
            <person name="Diallinas G."/>
            <person name="Emri T."/>
            <person name="Fekete E."/>
            <person name="Flipphi M."/>
            <person name="Freyberg S."/>
            <person name="Gallo A."/>
            <person name="Gournas C."/>
            <person name="Habgood R."/>
            <person name="Hainaut M."/>
            <person name="Harispe M.L."/>
            <person name="Henrissat B."/>
            <person name="Hilden K.S."/>
            <person name="Hope R."/>
            <person name="Hossain A."/>
            <person name="Karabika E."/>
            <person name="Karaffa L."/>
            <person name="Karanyi Z."/>
            <person name="Krasevec N."/>
            <person name="Kuo A."/>
            <person name="Kusch H."/>
            <person name="LaButti K."/>
            <person name="Lagendijk E.L."/>
            <person name="Lapidus A."/>
            <person name="Levasseur A."/>
            <person name="Lindquist E."/>
            <person name="Lipzen A."/>
            <person name="Logrieco A.F."/>
            <person name="MacCabe A."/>
            <person name="Maekelae M.R."/>
            <person name="Malavazi I."/>
            <person name="Melin P."/>
            <person name="Meyer V."/>
            <person name="Mielnichuk N."/>
            <person name="Miskei M."/>
            <person name="Molnar A.P."/>
            <person name="Mule G."/>
            <person name="Ngan C.Y."/>
            <person name="Orejas M."/>
            <person name="Orosz E."/>
            <person name="Ouedraogo J.P."/>
            <person name="Overkamp K.M."/>
            <person name="Park H.-S."/>
            <person name="Perrone G."/>
            <person name="Piumi F."/>
            <person name="Punt P.J."/>
            <person name="Ram A.F."/>
            <person name="Ramon A."/>
            <person name="Rauscher S."/>
            <person name="Record E."/>
            <person name="Riano-Pachon D.M."/>
            <person name="Robert V."/>
            <person name="Roehrig J."/>
            <person name="Ruller R."/>
            <person name="Salamov A."/>
            <person name="Salih N.S."/>
            <person name="Samson R.A."/>
            <person name="Sandor E."/>
            <person name="Sanguinetti M."/>
            <person name="Schuetze T."/>
            <person name="Sepcic K."/>
            <person name="Shelest E."/>
            <person name="Sherlock G."/>
            <person name="Sophianopoulou V."/>
            <person name="Squina F.M."/>
            <person name="Sun H."/>
            <person name="Susca A."/>
            <person name="Todd R.B."/>
            <person name="Tsang A."/>
            <person name="Unkles S.E."/>
            <person name="van de Wiele N."/>
            <person name="van Rossen-Uffink D."/>
            <person name="Oliveira J.V."/>
            <person name="Vesth T.C."/>
            <person name="Visser J."/>
            <person name="Yu J.-H."/>
            <person name="Zhou M."/>
            <person name="Andersen M.R."/>
            <person name="Archer D.B."/>
            <person name="Baker S.E."/>
            <person name="Benoit I."/>
            <person name="Brakhage A.A."/>
            <person name="Braus G.H."/>
            <person name="Fischer R."/>
            <person name="Frisvad J.C."/>
            <person name="Goldman G.H."/>
            <person name="Houbraken J."/>
            <person name="Oakley B."/>
            <person name="Pocsi I."/>
            <person name="Scazzocchio C."/>
            <person name="Seiboth B."/>
            <person name="vanKuyk P.A."/>
            <person name="Wortman J."/>
            <person name="Dyer P.S."/>
            <person name="Grigoriev I.V."/>
        </authorList>
    </citation>
    <scope>NUCLEOTIDE SEQUENCE [LARGE SCALE GENOMIC DNA]</scope>
    <source>
        <strain evidence="4">CBS 506.65</strain>
    </source>
</reference>
<dbReference type="OrthoDB" id="191995at2759"/>
<protein>
    <recommendedName>
        <fullName evidence="5">Low temperature requirement protein A</fullName>
    </recommendedName>
</protein>
<feature type="region of interest" description="Disordered" evidence="1">
    <location>
        <begin position="432"/>
        <end position="466"/>
    </location>
</feature>
<keyword evidence="2" id="KW-0812">Transmembrane</keyword>
<dbReference type="EMBL" id="KV878350">
    <property type="protein sequence ID" value="OJJ43866.1"/>
    <property type="molecule type" value="Genomic_DNA"/>
</dbReference>
<evidence type="ECO:0000313" key="3">
    <source>
        <dbReference type="EMBL" id="OJJ43866.1"/>
    </source>
</evidence>
<feature type="transmembrane region" description="Helical" evidence="2">
    <location>
        <begin position="162"/>
        <end position="180"/>
    </location>
</feature>
<organism evidence="3 4">
    <name type="scientific">Penicilliopsis zonata CBS 506.65</name>
    <dbReference type="NCBI Taxonomy" id="1073090"/>
    <lineage>
        <taxon>Eukaryota</taxon>
        <taxon>Fungi</taxon>
        <taxon>Dikarya</taxon>
        <taxon>Ascomycota</taxon>
        <taxon>Pezizomycotina</taxon>
        <taxon>Eurotiomycetes</taxon>
        <taxon>Eurotiomycetidae</taxon>
        <taxon>Eurotiales</taxon>
        <taxon>Aspergillaceae</taxon>
        <taxon>Penicilliopsis</taxon>
    </lineage>
</organism>
<dbReference type="AlphaFoldDB" id="A0A1L9S9N6"/>
<dbReference type="VEuPathDB" id="FungiDB:ASPZODRAFT_73307"/>
<dbReference type="GeneID" id="34616344"/>
<dbReference type="RefSeq" id="XP_022578376.1">
    <property type="nucleotide sequence ID" value="XM_022729880.1"/>
</dbReference>
<accession>A0A1L9S9N6</accession>